<dbReference type="STRING" id="1123024.GCA_000423625_00745"/>
<sequence>MTATVPGPDVAERDLLRRVLDALLREDHLGLASTGALVRDPALPADQTWWRAPLRDGRRVALPVRPDGFLAEHAVAAPMLVLDGPDAAAGPAVVDTMAGALAALAPDDAEARAGWADFTEECAQALATARLHERAGPRLRARLAGEAPVAGFAGLLRHEALAALRDHPVHPTGRCRWGLSEAELRRYAPEFRPSFPLRWAIVPRARLRLSPAFEAAGPPRWWPYPSQLGAEPGADRDHLAVPVHPLTADRGIPGLVAATGPAVTPTLSTRTVALDAEPGVHLKLPLPTATLGRRNRRTIAPGTLADGDTVHRLLAAVLRREPRLRRRILLADESQWLDSPDELLAVLVRRYPAELTGDTLVPVAALLAADPHHPGSTLLDKLAARHTGADPVLWFDAYFSALLDWHLALWLRYGIALEAHQQNIVIATRDGEPDWLRLVYKDDDGARIDCARLAAVLGPDAPLPVEPAAFHDRRIAVSDPAELADLVVTITLHLCVGALVVEHAGADTHRRARLFALAGTRIEEAALRWCDPGDPGSVAAAGLLRRHVLEADRWPIKAMVTAGTLLPKHRLGCADVNKHYRRSGPNYLRTGRRTERSAP</sequence>
<dbReference type="InterPro" id="IPR037455">
    <property type="entry name" value="LucA/IucC-like"/>
</dbReference>
<feature type="domain" description="Aerobactin siderophore biosynthesis IucA/IucC N-terminal" evidence="3">
    <location>
        <begin position="163"/>
        <end position="368"/>
    </location>
</feature>
<accession>A0A511CY35</accession>
<evidence type="ECO:0000259" key="4">
    <source>
        <dbReference type="Pfam" id="PF06276"/>
    </source>
</evidence>
<protein>
    <recommendedName>
        <fullName evidence="7">IucA/IucC family siderophore biosynthesis protein</fullName>
    </recommendedName>
</protein>
<reference evidence="5 6" key="1">
    <citation type="submission" date="2019-07" db="EMBL/GenBank/DDBJ databases">
        <title>Whole genome shotgun sequence of Pseudonocardia asaccharolytica NBRC 16224.</title>
        <authorList>
            <person name="Hosoyama A."/>
            <person name="Uohara A."/>
            <person name="Ohji S."/>
            <person name="Ichikawa N."/>
        </authorList>
    </citation>
    <scope>NUCLEOTIDE SEQUENCE [LARGE SCALE GENOMIC DNA]</scope>
    <source>
        <strain evidence="5 6">NBRC 16224</strain>
    </source>
</reference>
<dbReference type="RefSeq" id="WP_028928910.1">
    <property type="nucleotide sequence ID" value="NZ_AUII01000002.1"/>
</dbReference>
<name>A0A511CY35_9PSEU</name>
<evidence type="ECO:0000313" key="5">
    <source>
        <dbReference type="EMBL" id="GEL17479.1"/>
    </source>
</evidence>
<dbReference type="PANTHER" id="PTHR34384:SF5">
    <property type="entry name" value="L-2,3-DIAMINOPROPANOATE--CITRATE LIGASE"/>
    <property type="match status" value="1"/>
</dbReference>
<comment type="pathway">
    <text evidence="1">Siderophore biosynthesis.</text>
</comment>
<dbReference type="Proteomes" id="UP000321328">
    <property type="component" value="Unassembled WGS sequence"/>
</dbReference>
<evidence type="ECO:0000259" key="3">
    <source>
        <dbReference type="Pfam" id="PF04183"/>
    </source>
</evidence>
<evidence type="ECO:0000256" key="1">
    <source>
        <dbReference type="ARBA" id="ARBA00004924"/>
    </source>
</evidence>
<feature type="domain" description="Aerobactin siderophore biosynthesis IucA/IucC-like C-terminal" evidence="4">
    <location>
        <begin position="393"/>
        <end position="559"/>
    </location>
</feature>
<dbReference type="Gene3D" id="1.10.510.40">
    <property type="match status" value="1"/>
</dbReference>
<dbReference type="InterPro" id="IPR022770">
    <property type="entry name" value="IucA/IucC-like_C"/>
</dbReference>
<dbReference type="Pfam" id="PF06276">
    <property type="entry name" value="FhuF"/>
    <property type="match status" value="1"/>
</dbReference>
<dbReference type="EMBL" id="BJVI01000009">
    <property type="protein sequence ID" value="GEL17479.1"/>
    <property type="molecule type" value="Genomic_DNA"/>
</dbReference>
<dbReference type="InterPro" id="IPR007310">
    <property type="entry name" value="Aerobactin_biosyn_IucA/IucC_N"/>
</dbReference>
<dbReference type="GO" id="GO:0016881">
    <property type="term" value="F:acid-amino acid ligase activity"/>
    <property type="evidence" value="ECO:0007669"/>
    <property type="project" value="UniProtKB-ARBA"/>
</dbReference>
<dbReference type="GO" id="GO:0019290">
    <property type="term" value="P:siderophore biosynthetic process"/>
    <property type="evidence" value="ECO:0007669"/>
    <property type="project" value="InterPro"/>
</dbReference>
<dbReference type="AlphaFoldDB" id="A0A511CY35"/>
<dbReference type="Pfam" id="PF04183">
    <property type="entry name" value="IucA_IucC"/>
    <property type="match status" value="1"/>
</dbReference>
<evidence type="ECO:0000256" key="2">
    <source>
        <dbReference type="ARBA" id="ARBA00007832"/>
    </source>
</evidence>
<organism evidence="5 6">
    <name type="scientific">Pseudonocardia asaccharolytica DSM 44247 = NBRC 16224</name>
    <dbReference type="NCBI Taxonomy" id="1123024"/>
    <lineage>
        <taxon>Bacteria</taxon>
        <taxon>Bacillati</taxon>
        <taxon>Actinomycetota</taxon>
        <taxon>Actinomycetes</taxon>
        <taxon>Pseudonocardiales</taxon>
        <taxon>Pseudonocardiaceae</taxon>
        <taxon>Pseudonocardia</taxon>
    </lineage>
</organism>
<dbReference type="PANTHER" id="PTHR34384">
    <property type="entry name" value="L-2,3-DIAMINOPROPANOATE--CITRATE LIGASE"/>
    <property type="match status" value="1"/>
</dbReference>
<keyword evidence="6" id="KW-1185">Reference proteome</keyword>
<gene>
    <name evidence="5" type="ORF">PA7_13160</name>
</gene>
<proteinExistence type="inferred from homology"/>
<evidence type="ECO:0000313" key="6">
    <source>
        <dbReference type="Proteomes" id="UP000321328"/>
    </source>
</evidence>
<comment type="similarity">
    <text evidence="2">Belongs to the IucA/IucC family.</text>
</comment>
<evidence type="ECO:0008006" key="7">
    <source>
        <dbReference type="Google" id="ProtNLM"/>
    </source>
</evidence>
<comment type="caution">
    <text evidence="5">The sequence shown here is derived from an EMBL/GenBank/DDBJ whole genome shotgun (WGS) entry which is preliminary data.</text>
</comment>